<dbReference type="PANTHER" id="PTHR33437:SF2">
    <property type="entry name" value="OS06G0361200 PROTEIN"/>
    <property type="match status" value="1"/>
</dbReference>
<accession>A0A2N9GQU2</accession>
<feature type="compositionally biased region" description="Polar residues" evidence="1">
    <location>
        <begin position="15"/>
        <end position="27"/>
    </location>
</feature>
<dbReference type="PANTHER" id="PTHR33437">
    <property type="entry name" value="OS06G0361200 PROTEIN"/>
    <property type="match status" value="1"/>
</dbReference>
<feature type="compositionally biased region" description="Polar residues" evidence="1">
    <location>
        <begin position="149"/>
        <end position="158"/>
    </location>
</feature>
<organism evidence="3">
    <name type="scientific">Fagus sylvatica</name>
    <name type="common">Beechnut</name>
    <dbReference type="NCBI Taxonomy" id="28930"/>
    <lineage>
        <taxon>Eukaryota</taxon>
        <taxon>Viridiplantae</taxon>
        <taxon>Streptophyta</taxon>
        <taxon>Embryophyta</taxon>
        <taxon>Tracheophyta</taxon>
        <taxon>Spermatophyta</taxon>
        <taxon>Magnoliopsida</taxon>
        <taxon>eudicotyledons</taxon>
        <taxon>Gunneridae</taxon>
        <taxon>Pentapetalae</taxon>
        <taxon>rosids</taxon>
        <taxon>fabids</taxon>
        <taxon>Fagales</taxon>
        <taxon>Fagaceae</taxon>
        <taxon>Fagus</taxon>
    </lineage>
</organism>
<sequence>MGLPMAKRTTEETSTKNLTKAQPQPKTIISLDTLRAGRRTSKSVGDMPLISEDSMARDNSSYSAPDVESSTDSQSGSSPGSPRRATTSAFSEDLSRIIAIPAMMTETAIVDERIVAMKRAISKLTKIVEEKDLQIATLMNKLEVHNHGESSNGPVHQRTPQDGHKRVEDQHTNSTSIASLSVQQLHDMITNTIRAQYGGAPQSTLMYSKPYTKRIDSLRMLPGYQLPKFQQFDGKGNPKQHVAHFVETCNNAGADGDLLTKQFVRSLRGNAFDCYIDLEPESIDNWEQMEREFLNCFYSTHRIVSMMELTNTKQWKDEPVVDYVNRWRSLSLDCKDRLSEASGVEMCIQGMHWGLLYILQGIKPRIFEELATRAHDMELSLASRGEKSMPIAEHRKERKDVKKGDKSSKPMIIESMAVAAEPVRIFTKEKKEDRTRGPSQERERRRLTLKEMEEKTYPFPDSDVPGMLEDLLEKEIIKLPECKRPEEMGRTNDPKYCKYHRVVSHTVEKCFILKDLILRLAKEGKILLDLDEAVGSNHATFTFGSPSPTKTQSPLMLTPRASCKRIQFGTLEPVCLPCLEPQEDVDIEDKLSSEGEGWTLVTHRKSRKQHNPKPRVIYARGRHQMSRSMIPRKGRVMDNLKTQQKGVRIEEDLVTTAYMTSCHEVDEQDGFVQGEEEVHLGEAKMREKEENEIYAAEEVFAQCASCHGKITFTDEDLLLGSKPHNRPLFVSGYIREEKRAIEIIRLDVIMEDLKTTPLFHVIDSKTSYNLLLGRPWLHENGIVPSTLYKCFKYSDAPKSHIASKGGSPILRYVPLSKRKEGQTPFGLVMEAKIRWPRTKPPLKGFVKSASDSIKEGSLPDKRTKEGFDPKAYRLLAKSGYDFNNPSQLEQLYLDCVEEKSQGLTQTQSKLRQQSYAIETPKTGLGYSSQEPVRISAKGKNERRTALHISFEVAEEESQAEPTPRSSMFDRLTIHTPRESVFNRLSISIPTKEGTSHVRRLGKQVNQEEEENETVTLPVYHVTVETDSGSSSSDDEPDEAPYAIEDGGQATMDELKELNLGIADEPHPIFISALLTPAEEK</sequence>
<evidence type="ECO:0000259" key="2">
    <source>
        <dbReference type="Pfam" id="PF03732"/>
    </source>
</evidence>
<dbReference type="Pfam" id="PF03732">
    <property type="entry name" value="Retrotrans_gag"/>
    <property type="match status" value="1"/>
</dbReference>
<reference evidence="3" key="1">
    <citation type="submission" date="2018-02" db="EMBL/GenBank/DDBJ databases">
        <authorList>
            <person name="Cohen D.B."/>
            <person name="Kent A.D."/>
        </authorList>
    </citation>
    <scope>NUCLEOTIDE SEQUENCE</scope>
</reference>
<name>A0A2N9GQU2_FAGSY</name>
<feature type="compositionally biased region" description="Low complexity" evidence="1">
    <location>
        <begin position="70"/>
        <end position="82"/>
    </location>
</feature>
<evidence type="ECO:0000313" key="3">
    <source>
        <dbReference type="EMBL" id="SPD01691.1"/>
    </source>
</evidence>
<gene>
    <name evidence="3" type="ORF">FSB_LOCUS29573</name>
</gene>
<feature type="domain" description="Retrotransposon gag" evidence="2">
    <location>
        <begin position="263"/>
        <end position="352"/>
    </location>
</feature>
<feature type="region of interest" description="Disordered" evidence="1">
    <location>
        <begin position="145"/>
        <end position="172"/>
    </location>
</feature>
<feature type="region of interest" description="Disordered" evidence="1">
    <location>
        <begin position="1"/>
        <end position="89"/>
    </location>
</feature>
<dbReference type="InterPro" id="IPR005162">
    <property type="entry name" value="Retrotrans_gag_dom"/>
</dbReference>
<feature type="region of interest" description="Disordered" evidence="1">
    <location>
        <begin position="383"/>
        <end position="407"/>
    </location>
</feature>
<dbReference type="AlphaFoldDB" id="A0A2N9GQU2"/>
<dbReference type="EMBL" id="OIVN01002223">
    <property type="protein sequence ID" value="SPD01691.1"/>
    <property type="molecule type" value="Genomic_DNA"/>
</dbReference>
<evidence type="ECO:0000256" key="1">
    <source>
        <dbReference type="SAM" id="MobiDB-lite"/>
    </source>
</evidence>
<proteinExistence type="predicted"/>
<protein>
    <recommendedName>
        <fullName evidence="2">Retrotransposon gag domain-containing protein</fullName>
    </recommendedName>
</protein>
<feature type="compositionally biased region" description="Basic and acidic residues" evidence="1">
    <location>
        <begin position="159"/>
        <end position="171"/>
    </location>
</feature>
<feature type="region of interest" description="Disordered" evidence="1">
    <location>
        <begin position="1024"/>
        <end position="1049"/>
    </location>
</feature>